<dbReference type="CDD" id="cd18870">
    <property type="entry name" value="NUDIX_AcylCoAdiphos_Nudt19"/>
    <property type="match status" value="1"/>
</dbReference>
<keyword evidence="6" id="KW-0464">Manganese</keyword>
<comment type="cofactor">
    <cofactor evidence="1">
        <name>Mn(2+)</name>
        <dbReference type="ChEBI" id="CHEBI:29035"/>
    </cofactor>
</comment>
<evidence type="ECO:0000256" key="6">
    <source>
        <dbReference type="ARBA" id="ARBA00023211"/>
    </source>
</evidence>
<sequence length="247" mass="27524">MTEPHTLVAEPPKAQVMRPRDAATLIILDSNRRKPRFLMGRRHSRQVFMADLFVFPGGAFEADDRRMSAVGTLDRMMEARLLERSQRRAADHPRALALTAIRETFEETGLLIGSKDYGAPDNAPPAWGAFASNGVIPELEGLHFVARAITPPGRSRRFDTRFFAVRDTAIAQEVPGFVGPDAEFVEVTWVTFAEAEKLALPEITRIILNELALRLKAGLPHAAPVPMFYQSRGKRLRDELVALPAFP</sequence>
<gene>
    <name evidence="8" type="ORF">C7450_103261</name>
</gene>
<evidence type="ECO:0000256" key="2">
    <source>
        <dbReference type="ARBA" id="ARBA00001946"/>
    </source>
</evidence>
<organism evidence="8 9">
    <name type="scientific">Chelatococcus asaccharovorans</name>
    <dbReference type="NCBI Taxonomy" id="28210"/>
    <lineage>
        <taxon>Bacteria</taxon>
        <taxon>Pseudomonadati</taxon>
        <taxon>Pseudomonadota</taxon>
        <taxon>Alphaproteobacteria</taxon>
        <taxon>Hyphomicrobiales</taxon>
        <taxon>Chelatococcaceae</taxon>
        <taxon>Chelatococcus</taxon>
    </lineage>
</organism>
<dbReference type="EMBL" id="QJJK01000003">
    <property type="protein sequence ID" value="PXW61743.1"/>
    <property type="molecule type" value="Genomic_DNA"/>
</dbReference>
<feature type="domain" description="Nudix hydrolase" evidence="7">
    <location>
        <begin position="19"/>
        <end position="212"/>
    </location>
</feature>
<evidence type="ECO:0000256" key="1">
    <source>
        <dbReference type="ARBA" id="ARBA00001936"/>
    </source>
</evidence>
<reference evidence="8 9" key="1">
    <citation type="submission" date="2018-05" db="EMBL/GenBank/DDBJ databases">
        <title>Genomic Encyclopedia of Type Strains, Phase IV (KMG-IV): sequencing the most valuable type-strain genomes for metagenomic binning, comparative biology and taxonomic classification.</title>
        <authorList>
            <person name="Goeker M."/>
        </authorList>
    </citation>
    <scope>NUCLEOTIDE SEQUENCE [LARGE SCALE GENOMIC DNA]</scope>
    <source>
        <strain evidence="8 9">DSM 6462</strain>
    </source>
</reference>
<evidence type="ECO:0000256" key="5">
    <source>
        <dbReference type="ARBA" id="ARBA00022842"/>
    </source>
</evidence>
<accession>A0A2V3UB48</accession>
<evidence type="ECO:0000256" key="4">
    <source>
        <dbReference type="ARBA" id="ARBA00022801"/>
    </source>
</evidence>
<dbReference type="PANTHER" id="PTHR12318">
    <property type="entry name" value="TESTOSTERONE-REGULATED PROTEIN RP2"/>
    <property type="match status" value="1"/>
</dbReference>
<keyword evidence="3" id="KW-0479">Metal-binding</keyword>
<dbReference type="GO" id="GO:0046872">
    <property type="term" value="F:metal ion binding"/>
    <property type="evidence" value="ECO:0007669"/>
    <property type="project" value="UniProtKB-KW"/>
</dbReference>
<evidence type="ECO:0000313" key="8">
    <source>
        <dbReference type="EMBL" id="PXW61743.1"/>
    </source>
</evidence>
<evidence type="ECO:0000259" key="7">
    <source>
        <dbReference type="PROSITE" id="PS51462"/>
    </source>
</evidence>
<dbReference type="OrthoDB" id="9805905at2"/>
<proteinExistence type="predicted"/>
<dbReference type="InterPro" id="IPR000086">
    <property type="entry name" value="NUDIX_hydrolase_dom"/>
</dbReference>
<dbReference type="AlphaFoldDB" id="A0A2V3UB48"/>
<dbReference type="RefSeq" id="WP_110374039.1">
    <property type="nucleotide sequence ID" value="NZ_JAHBRY010000001.1"/>
</dbReference>
<dbReference type="InterPro" id="IPR015797">
    <property type="entry name" value="NUDIX_hydrolase-like_dom_sf"/>
</dbReference>
<protein>
    <recommendedName>
        <fullName evidence="7">Nudix hydrolase domain-containing protein</fullName>
    </recommendedName>
</protein>
<dbReference type="Proteomes" id="UP000248021">
    <property type="component" value="Unassembled WGS sequence"/>
</dbReference>
<dbReference type="Gene3D" id="3.90.79.10">
    <property type="entry name" value="Nucleoside Triphosphate Pyrophosphohydrolase"/>
    <property type="match status" value="1"/>
</dbReference>
<evidence type="ECO:0000313" key="9">
    <source>
        <dbReference type="Proteomes" id="UP000248021"/>
    </source>
</evidence>
<dbReference type="GO" id="GO:0016818">
    <property type="term" value="F:hydrolase activity, acting on acid anhydrides, in phosphorus-containing anhydrides"/>
    <property type="evidence" value="ECO:0007669"/>
    <property type="project" value="InterPro"/>
</dbReference>
<dbReference type="InterPro" id="IPR039121">
    <property type="entry name" value="NUDT19"/>
</dbReference>
<comment type="cofactor">
    <cofactor evidence="2">
        <name>Mg(2+)</name>
        <dbReference type="ChEBI" id="CHEBI:18420"/>
    </cofactor>
</comment>
<name>A0A2V3UB48_9HYPH</name>
<keyword evidence="4" id="KW-0378">Hydrolase</keyword>
<keyword evidence="5" id="KW-0460">Magnesium</keyword>
<comment type="caution">
    <text evidence="8">The sequence shown here is derived from an EMBL/GenBank/DDBJ whole genome shotgun (WGS) entry which is preliminary data.</text>
</comment>
<evidence type="ECO:0000256" key="3">
    <source>
        <dbReference type="ARBA" id="ARBA00022723"/>
    </source>
</evidence>
<dbReference type="PROSITE" id="PS51462">
    <property type="entry name" value="NUDIX"/>
    <property type="match status" value="1"/>
</dbReference>
<dbReference type="SUPFAM" id="SSF55811">
    <property type="entry name" value="Nudix"/>
    <property type="match status" value="1"/>
</dbReference>
<dbReference type="PANTHER" id="PTHR12318:SF0">
    <property type="entry name" value="ACYL-COENZYME A DIPHOSPHATASE NUDT19"/>
    <property type="match status" value="1"/>
</dbReference>
<keyword evidence="9" id="KW-1185">Reference proteome</keyword>